<dbReference type="InterPro" id="IPR021109">
    <property type="entry name" value="Peptidase_aspartic_dom_sf"/>
</dbReference>
<dbReference type="Proteomes" id="UP000258309">
    <property type="component" value="Unassembled WGS sequence"/>
</dbReference>
<reference evidence="3 4" key="1">
    <citation type="submission" date="2018-05" db="EMBL/GenBank/DDBJ databases">
        <title>Draft genome sequence of Scytalidium lignicola DSM 105466, a ubiquitous saprotrophic fungus.</title>
        <authorList>
            <person name="Buettner E."/>
            <person name="Gebauer A.M."/>
            <person name="Hofrichter M."/>
            <person name="Liers C."/>
            <person name="Kellner H."/>
        </authorList>
    </citation>
    <scope>NUCLEOTIDE SEQUENCE [LARGE SCALE GENOMIC DNA]</scope>
    <source>
        <strain evidence="3 4">DSM 105466</strain>
    </source>
</reference>
<proteinExistence type="predicted"/>
<gene>
    <name evidence="3" type="ORF">B7463_g3205</name>
</gene>
<evidence type="ECO:0000256" key="1">
    <source>
        <dbReference type="SAM" id="Coils"/>
    </source>
</evidence>
<feature type="compositionally biased region" description="Acidic residues" evidence="2">
    <location>
        <begin position="28"/>
        <end position="37"/>
    </location>
</feature>
<dbReference type="AlphaFoldDB" id="A0A3E2HIB8"/>
<keyword evidence="1" id="KW-0175">Coiled coil</keyword>
<dbReference type="PANTHER" id="PTHR12917:SF18">
    <property type="entry name" value="DNA DAMAGE-INDUCIBLE PROTEIN 1-LIKE"/>
    <property type="match status" value="1"/>
</dbReference>
<organism evidence="3 4">
    <name type="scientific">Scytalidium lignicola</name>
    <name type="common">Hyphomycete</name>
    <dbReference type="NCBI Taxonomy" id="5539"/>
    <lineage>
        <taxon>Eukaryota</taxon>
        <taxon>Fungi</taxon>
        <taxon>Dikarya</taxon>
        <taxon>Ascomycota</taxon>
        <taxon>Pezizomycotina</taxon>
        <taxon>Leotiomycetes</taxon>
        <taxon>Leotiomycetes incertae sedis</taxon>
        <taxon>Scytalidium</taxon>
    </lineage>
</organism>
<evidence type="ECO:0008006" key="5">
    <source>
        <dbReference type="Google" id="ProtNLM"/>
    </source>
</evidence>
<evidence type="ECO:0000313" key="3">
    <source>
        <dbReference type="EMBL" id="RFU33170.1"/>
    </source>
</evidence>
<comment type="caution">
    <text evidence="3">The sequence shown here is derived from an EMBL/GenBank/DDBJ whole genome shotgun (WGS) entry which is preliminary data.</text>
</comment>
<evidence type="ECO:0000313" key="4">
    <source>
        <dbReference type="Proteomes" id="UP000258309"/>
    </source>
</evidence>
<name>A0A3E2HIB8_SCYLI</name>
<feature type="non-terminal residue" evidence="3">
    <location>
        <position position="368"/>
    </location>
</feature>
<dbReference type="CDD" id="cd00303">
    <property type="entry name" value="retropepsin_like"/>
    <property type="match status" value="1"/>
</dbReference>
<dbReference type="SUPFAM" id="SSF50630">
    <property type="entry name" value="Acid proteases"/>
    <property type="match status" value="1"/>
</dbReference>
<dbReference type="OrthoDB" id="4499277at2759"/>
<protein>
    <recommendedName>
        <fullName evidence="5">Peptidase A2 domain-containing protein</fullName>
    </recommendedName>
</protein>
<feature type="region of interest" description="Disordered" evidence="2">
    <location>
        <begin position="26"/>
        <end position="51"/>
    </location>
</feature>
<dbReference type="Gene3D" id="2.40.70.10">
    <property type="entry name" value="Acid Proteases"/>
    <property type="match status" value="1"/>
</dbReference>
<evidence type="ECO:0000256" key="2">
    <source>
        <dbReference type="SAM" id="MobiDB-lite"/>
    </source>
</evidence>
<dbReference type="PANTHER" id="PTHR12917">
    <property type="entry name" value="ASPARTYL PROTEASE DDI-RELATED"/>
    <property type="match status" value="1"/>
</dbReference>
<dbReference type="Pfam" id="PF13650">
    <property type="entry name" value="Asp_protease_2"/>
    <property type="match status" value="1"/>
</dbReference>
<accession>A0A3E2HIB8</accession>
<feature type="coiled-coil region" evidence="1">
    <location>
        <begin position="169"/>
        <end position="207"/>
    </location>
</feature>
<feature type="non-terminal residue" evidence="3">
    <location>
        <position position="1"/>
    </location>
</feature>
<dbReference type="STRING" id="5539.A0A3E2HIB8"/>
<sequence length="368" mass="42034">MASTHKKDHKSSLSVKVGVMRIPRLEEILESSEEESSSLEGTSSEEGNEVTSVVMRRTQRVKNPRNEGLGNSVEQLPEAEEYHALQLRNQVRPIEERIVVEQGDWDIEPILAFDWMGSQEEDSLPLEPPVVLPGEEEQIERTVRQFNQEVTTHPLNTGERISRRNEVSISEIQEHLGNEMAELRNLMERRNALFEELEENVDNLEIKDDMSVDSAGNVNLYAMNSGSSLYVDIKLCRKPVKTLIDSGAERNFISEQVMKRLGLSTRVKDDSYLILLANSTKVQKLGTYQVILGIKWMRKHNPIVDWRKGLIVFLEDEEAEVVQSAKGTKSLGAIHADETTKHIPEEYHKWLELFTERPDDSALLEHKL</sequence>
<keyword evidence="4" id="KW-1185">Reference proteome</keyword>
<dbReference type="EMBL" id="NCSJ02000040">
    <property type="protein sequence ID" value="RFU33170.1"/>
    <property type="molecule type" value="Genomic_DNA"/>
</dbReference>